<organism evidence="4 5">
    <name type="scientific">Streptomyces inhibens</name>
    <dbReference type="NCBI Taxonomy" id="2293571"/>
    <lineage>
        <taxon>Bacteria</taxon>
        <taxon>Bacillati</taxon>
        <taxon>Actinomycetota</taxon>
        <taxon>Actinomycetes</taxon>
        <taxon>Kitasatosporales</taxon>
        <taxon>Streptomycetaceae</taxon>
        <taxon>Streptomyces</taxon>
    </lineage>
</organism>
<dbReference type="SMART" id="SM00824">
    <property type="entry name" value="PKS_TE"/>
    <property type="match status" value="1"/>
</dbReference>
<gene>
    <name evidence="4" type="ORF">DY245_42780</name>
</gene>
<reference evidence="4 5" key="1">
    <citation type="submission" date="2018-08" db="EMBL/GenBank/DDBJ databases">
        <title>Streptomyces NEAU-D10 sp. nov., a novel Actinomycete isolated from soil.</title>
        <authorList>
            <person name="Jin L."/>
        </authorList>
    </citation>
    <scope>NUCLEOTIDE SEQUENCE [LARGE SCALE GENOMIC DNA]</scope>
    <source>
        <strain evidence="4 5">NEAU-D10</strain>
    </source>
</reference>
<dbReference type="RefSeq" id="WP_128512502.1">
    <property type="nucleotide sequence ID" value="NZ_QUAC01000483.1"/>
</dbReference>
<keyword evidence="2" id="KW-0378">Hydrolase</keyword>
<keyword evidence="5" id="KW-1185">Reference proteome</keyword>
<proteinExistence type="inferred from homology"/>
<dbReference type="InterPro" id="IPR020802">
    <property type="entry name" value="TesA-like"/>
</dbReference>
<dbReference type="EMBL" id="QUAC01000483">
    <property type="protein sequence ID" value="REK84493.1"/>
    <property type="molecule type" value="Genomic_DNA"/>
</dbReference>
<dbReference type="InterPro" id="IPR012223">
    <property type="entry name" value="TEII"/>
</dbReference>
<dbReference type="Proteomes" id="UP000262477">
    <property type="component" value="Unassembled WGS sequence"/>
</dbReference>
<feature type="domain" description="Thioesterase TesA-like" evidence="3">
    <location>
        <begin position="27"/>
        <end position="245"/>
    </location>
</feature>
<evidence type="ECO:0000256" key="1">
    <source>
        <dbReference type="ARBA" id="ARBA00007169"/>
    </source>
</evidence>
<evidence type="ECO:0000256" key="2">
    <source>
        <dbReference type="ARBA" id="ARBA00022801"/>
    </source>
</evidence>
<dbReference type="Pfam" id="PF00975">
    <property type="entry name" value="Thioesterase"/>
    <property type="match status" value="1"/>
</dbReference>
<name>A0A371PQV6_STRIH</name>
<dbReference type="Gene3D" id="3.40.50.1820">
    <property type="entry name" value="alpha/beta hydrolase"/>
    <property type="match status" value="1"/>
</dbReference>
<dbReference type="SUPFAM" id="SSF53474">
    <property type="entry name" value="alpha/beta-Hydrolases"/>
    <property type="match status" value="1"/>
</dbReference>
<evidence type="ECO:0000313" key="5">
    <source>
        <dbReference type="Proteomes" id="UP000262477"/>
    </source>
</evidence>
<dbReference type="GO" id="GO:0016787">
    <property type="term" value="F:hydrolase activity"/>
    <property type="evidence" value="ECO:0007669"/>
    <property type="project" value="UniProtKB-KW"/>
</dbReference>
<evidence type="ECO:0000259" key="3">
    <source>
        <dbReference type="SMART" id="SM00824"/>
    </source>
</evidence>
<dbReference type="InterPro" id="IPR029058">
    <property type="entry name" value="AB_hydrolase_fold"/>
</dbReference>
<comment type="caution">
    <text evidence="4">The sequence shown here is derived from an EMBL/GenBank/DDBJ whole genome shotgun (WGS) entry which is preliminary data.</text>
</comment>
<dbReference type="InterPro" id="IPR001031">
    <property type="entry name" value="Thioesterase"/>
</dbReference>
<comment type="similarity">
    <text evidence="1">Belongs to the thioesterase family.</text>
</comment>
<protein>
    <submittedName>
        <fullName evidence="4">Thioesterase</fullName>
    </submittedName>
</protein>
<dbReference type="PANTHER" id="PTHR11487">
    <property type="entry name" value="THIOESTERASE"/>
    <property type="match status" value="1"/>
</dbReference>
<accession>A0A371PQV6</accession>
<dbReference type="OrthoDB" id="8480037at2"/>
<sequence>MSGVVSTHPARWLQCTAPDPDARIRLVCFPHAGGSAAFFRSWGTDLPGIEVHAVCYPGRGQRIDEPPSTDLRQLAHGVADAVAQLADRPVALFGHSMGAPIALETATALEARGVQPVRLFASGSRNAPYPPAEDWQNADDEDDAAVVERLLTLGGTDPELAADPEFQELVLPYVRADGQMFHSYVPRPGLSAQCPVTTITGDIDEDADLRPWAELTRGGLQEHGVSGDHFYLVSEPPYALLREALTAPAAVR</sequence>
<dbReference type="AlphaFoldDB" id="A0A371PQV6"/>
<dbReference type="GO" id="GO:0008610">
    <property type="term" value="P:lipid biosynthetic process"/>
    <property type="evidence" value="ECO:0007669"/>
    <property type="project" value="TreeGrafter"/>
</dbReference>
<evidence type="ECO:0000313" key="4">
    <source>
        <dbReference type="EMBL" id="REK84493.1"/>
    </source>
</evidence>
<dbReference type="PANTHER" id="PTHR11487:SF0">
    <property type="entry name" value="S-ACYL FATTY ACID SYNTHASE THIOESTERASE, MEDIUM CHAIN"/>
    <property type="match status" value="1"/>
</dbReference>